<feature type="compositionally biased region" description="Polar residues" evidence="1">
    <location>
        <begin position="1"/>
        <end position="14"/>
    </location>
</feature>
<name>A0A7M5TVY2_9CNID</name>
<dbReference type="GeneID" id="136817961"/>
<feature type="region of interest" description="Disordered" evidence="1">
    <location>
        <begin position="1"/>
        <end position="34"/>
    </location>
</feature>
<sequence length="468" mass="54511">MTLSFNITSGTSETTPKKHFIPRPLRRRSRAQSIKDEEQGIPVYKPVLEIGKSLHKEFPFNSRIIDDGTLVWFSLSGKQEITLNSIHYKNNRLQVGQSWSINESINKKKGNEKCLNSMVTFSPDLSFGVLLQHTKSRVTFQSPKTYIRVSILKFQHSGLVSSVKNPKISNFDVYKNVLVMKGRNGDIFKKIVLCLSPRKNLLALVLRYDFTHSTVFVFQINYNKTADQYSLDSLLQKNVDYEINSIKFNEFENTLLLLGSRSFHVLYPIDGSTPSESRIYGVDPYIIYDNKLKCEFIFAQSKDNFYEVDIYQVKQALKRASVPQRRFFDYKKLRNIEYDRLKQENGIKRVFYVHHFQNITRLFLGFTKKVYIFNPFSCQLLYKLDLSCSLETPYCYTLDANWSGKEVSLFCWDNFNFVSLKIYHLEEEFDMSLKQQALLAVQANYSLETLKKMRVPKFILASLGDTSV</sequence>
<evidence type="ECO:0000313" key="2">
    <source>
        <dbReference type="EnsemblMetazoa" id="CLYHEMP002740.1"/>
    </source>
</evidence>
<feature type="compositionally biased region" description="Basic residues" evidence="1">
    <location>
        <begin position="17"/>
        <end position="30"/>
    </location>
</feature>
<evidence type="ECO:0000313" key="3">
    <source>
        <dbReference type="Proteomes" id="UP000594262"/>
    </source>
</evidence>
<protein>
    <submittedName>
        <fullName evidence="2">Uncharacterized protein</fullName>
    </submittedName>
</protein>
<organism evidence="2 3">
    <name type="scientific">Clytia hemisphaerica</name>
    <dbReference type="NCBI Taxonomy" id="252671"/>
    <lineage>
        <taxon>Eukaryota</taxon>
        <taxon>Metazoa</taxon>
        <taxon>Cnidaria</taxon>
        <taxon>Hydrozoa</taxon>
        <taxon>Hydroidolina</taxon>
        <taxon>Leptothecata</taxon>
        <taxon>Obeliida</taxon>
        <taxon>Clytiidae</taxon>
        <taxon>Clytia</taxon>
    </lineage>
</organism>
<dbReference type="RefSeq" id="XP_066930409.1">
    <property type="nucleotide sequence ID" value="XM_067074308.1"/>
</dbReference>
<evidence type="ECO:0000256" key="1">
    <source>
        <dbReference type="SAM" id="MobiDB-lite"/>
    </source>
</evidence>
<reference evidence="2" key="1">
    <citation type="submission" date="2021-01" db="UniProtKB">
        <authorList>
            <consortium name="EnsemblMetazoa"/>
        </authorList>
    </citation>
    <scope>IDENTIFICATION</scope>
</reference>
<dbReference type="EnsemblMetazoa" id="CLYHEMT002740.1">
    <property type="protein sequence ID" value="CLYHEMP002740.1"/>
    <property type="gene ID" value="CLYHEMG002740"/>
</dbReference>
<accession>A0A7M5TVY2</accession>
<proteinExistence type="predicted"/>
<dbReference type="Proteomes" id="UP000594262">
    <property type="component" value="Unplaced"/>
</dbReference>
<keyword evidence="3" id="KW-1185">Reference proteome</keyword>
<dbReference type="AlphaFoldDB" id="A0A7M5TVY2"/>